<comment type="caution">
    <text evidence="3">The sequence shown here is derived from an EMBL/GenBank/DDBJ whole genome shotgun (WGS) entry which is preliminary data.</text>
</comment>
<evidence type="ECO:0000313" key="3">
    <source>
        <dbReference type="EMBL" id="MDN2483502.1"/>
    </source>
</evidence>
<organism evidence="3 4">
    <name type="scientific">Vibrio agarivorans</name>
    <dbReference type="NCBI Taxonomy" id="153622"/>
    <lineage>
        <taxon>Bacteria</taxon>
        <taxon>Pseudomonadati</taxon>
        <taxon>Pseudomonadota</taxon>
        <taxon>Gammaproteobacteria</taxon>
        <taxon>Vibrionales</taxon>
        <taxon>Vibrionaceae</taxon>
        <taxon>Vibrio</taxon>
    </lineage>
</organism>
<dbReference type="Proteomes" id="UP001169719">
    <property type="component" value="Unassembled WGS sequence"/>
</dbReference>
<protein>
    <submittedName>
        <fullName evidence="3">HupE/UreJ family protein</fullName>
    </submittedName>
</protein>
<feature type="chain" id="PRO_5047138480" evidence="2">
    <location>
        <begin position="20"/>
        <end position="318"/>
    </location>
</feature>
<gene>
    <name evidence="3" type="ORF">QWJ08_19335</name>
</gene>
<reference evidence="3" key="1">
    <citation type="submission" date="2024-05" db="EMBL/GenBank/DDBJ databases">
        <title>Genome Sequences of Four Agar- Degrading Marine Bacteria.</title>
        <authorList>
            <person name="Phillips E.K."/>
            <person name="Shaffer J.C."/>
            <person name="Henson M.W."/>
            <person name="Temperton B."/>
            <person name="Thrash C.J."/>
            <person name="Martin M.O."/>
        </authorList>
    </citation>
    <scope>NUCLEOTIDE SEQUENCE</scope>
    <source>
        <strain evidence="3">EKP203</strain>
    </source>
</reference>
<proteinExistence type="predicted"/>
<keyword evidence="4" id="KW-1185">Reference proteome</keyword>
<feature type="transmembrane region" description="Helical" evidence="1">
    <location>
        <begin position="288"/>
        <end position="310"/>
    </location>
</feature>
<evidence type="ECO:0000256" key="2">
    <source>
        <dbReference type="SAM" id="SignalP"/>
    </source>
</evidence>
<keyword evidence="1" id="KW-1133">Transmembrane helix</keyword>
<feature type="transmembrane region" description="Helical" evidence="1">
    <location>
        <begin position="133"/>
        <end position="158"/>
    </location>
</feature>
<sequence>MTKYWLALLFAVLPTLATAHSLEPIYITIVEQDEYYRVSASLPTQFGDVNTPRIEFPTTCLQQTAYPLMWHYQCERSVIGEEIKVVYPNEQPTGPTMLHFERANGESQLEQLPDNLIWVVPANLDSFSVYKRYLSLGFEHILAGFDHLLFVVCLLLLAKGSRKTLLMITGFTVAHCITLIMSTYRWVQLPIHVVELCIAISLFMLVLEIVQDNKNSLTHRYPFTVASLFGLLHGFGFASVLLDIGVPQEYRFIGLLFFNLGVEFAQLIVIGLCLLVRQLSQKMGVERTVVTQHHTMIVTVVGGLSVYWMIDRTLLWLT</sequence>
<evidence type="ECO:0000313" key="4">
    <source>
        <dbReference type="Proteomes" id="UP001169719"/>
    </source>
</evidence>
<feature type="transmembrane region" description="Helical" evidence="1">
    <location>
        <begin position="190"/>
        <end position="210"/>
    </location>
</feature>
<feature type="transmembrane region" description="Helical" evidence="1">
    <location>
        <begin position="165"/>
        <end position="184"/>
    </location>
</feature>
<dbReference type="EMBL" id="JAUEOZ010000002">
    <property type="protein sequence ID" value="MDN2483502.1"/>
    <property type="molecule type" value="Genomic_DNA"/>
</dbReference>
<dbReference type="RefSeq" id="WP_289963573.1">
    <property type="nucleotide sequence ID" value="NZ_JAUEOZ010000002.1"/>
</dbReference>
<keyword evidence="2" id="KW-0732">Signal</keyword>
<feature type="transmembrane region" description="Helical" evidence="1">
    <location>
        <begin position="252"/>
        <end position="276"/>
    </location>
</feature>
<evidence type="ECO:0000256" key="1">
    <source>
        <dbReference type="SAM" id="Phobius"/>
    </source>
</evidence>
<accession>A0ABT7Y630</accession>
<keyword evidence="1" id="KW-0472">Membrane</keyword>
<feature type="signal peptide" evidence="2">
    <location>
        <begin position="1"/>
        <end position="19"/>
    </location>
</feature>
<keyword evidence="1" id="KW-0812">Transmembrane</keyword>
<dbReference type="InterPro" id="IPR032809">
    <property type="entry name" value="Put_HupE_UreJ"/>
</dbReference>
<feature type="transmembrane region" description="Helical" evidence="1">
    <location>
        <begin position="222"/>
        <end position="246"/>
    </location>
</feature>
<dbReference type="Pfam" id="PF13795">
    <property type="entry name" value="HupE_UreJ_2"/>
    <property type="match status" value="1"/>
</dbReference>
<name>A0ABT7Y630_9VIBR</name>